<reference evidence="2 3" key="1">
    <citation type="submission" date="2020-02" db="EMBL/GenBank/DDBJ databases">
        <authorList>
            <person name="Ferguson B K."/>
        </authorList>
    </citation>
    <scope>NUCLEOTIDE SEQUENCE [LARGE SCALE GENOMIC DNA]</scope>
</reference>
<dbReference type="EMBL" id="CADCXU010015900">
    <property type="protein sequence ID" value="CAB0005107.1"/>
    <property type="molecule type" value="Genomic_DNA"/>
</dbReference>
<evidence type="ECO:0000313" key="3">
    <source>
        <dbReference type="Proteomes" id="UP000479000"/>
    </source>
</evidence>
<dbReference type="AlphaFoldDB" id="A0A6H5GM62"/>
<gene>
    <name evidence="2" type="ORF">NTEN_LOCUS10584</name>
</gene>
<feature type="non-terminal residue" evidence="2">
    <location>
        <position position="1"/>
    </location>
</feature>
<proteinExistence type="predicted"/>
<sequence length="91" mass="9671">QGESTRTSAPTWGLARADTVDQPASAAVCQSTADRRRGGGAGDRVGSSSPRLHFPSLALGRLLIPERRPALGCCGLSFHLCSLQKRERALR</sequence>
<evidence type="ECO:0000256" key="1">
    <source>
        <dbReference type="SAM" id="MobiDB-lite"/>
    </source>
</evidence>
<accession>A0A6H5GM62</accession>
<keyword evidence="3" id="KW-1185">Reference proteome</keyword>
<protein>
    <submittedName>
        <fullName evidence="2">Uncharacterized protein</fullName>
    </submittedName>
</protein>
<name>A0A6H5GM62_9HEMI</name>
<organism evidence="2 3">
    <name type="scientific">Nesidiocoris tenuis</name>
    <dbReference type="NCBI Taxonomy" id="355587"/>
    <lineage>
        <taxon>Eukaryota</taxon>
        <taxon>Metazoa</taxon>
        <taxon>Ecdysozoa</taxon>
        <taxon>Arthropoda</taxon>
        <taxon>Hexapoda</taxon>
        <taxon>Insecta</taxon>
        <taxon>Pterygota</taxon>
        <taxon>Neoptera</taxon>
        <taxon>Paraneoptera</taxon>
        <taxon>Hemiptera</taxon>
        <taxon>Heteroptera</taxon>
        <taxon>Panheteroptera</taxon>
        <taxon>Cimicomorpha</taxon>
        <taxon>Miridae</taxon>
        <taxon>Dicyphina</taxon>
        <taxon>Nesidiocoris</taxon>
    </lineage>
</organism>
<dbReference type="Proteomes" id="UP000479000">
    <property type="component" value="Unassembled WGS sequence"/>
</dbReference>
<evidence type="ECO:0000313" key="2">
    <source>
        <dbReference type="EMBL" id="CAB0005107.1"/>
    </source>
</evidence>
<feature type="region of interest" description="Disordered" evidence="1">
    <location>
        <begin position="29"/>
        <end position="50"/>
    </location>
</feature>